<dbReference type="Pfam" id="PF16640">
    <property type="entry name" value="Big_3_5"/>
    <property type="match status" value="1"/>
</dbReference>
<organism evidence="3 4">
    <name type="scientific">Promicromonospora vindobonensis</name>
    <dbReference type="NCBI Taxonomy" id="195748"/>
    <lineage>
        <taxon>Bacteria</taxon>
        <taxon>Bacillati</taxon>
        <taxon>Actinomycetota</taxon>
        <taxon>Actinomycetes</taxon>
        <taxon>Micrococcales</taxon>
        <taxon>Promicromonosporaceae</taxon>
        <taxon>Promicromonospora</taxon>
    </lineage>
</organism>
<dbReference type="Proteomes" id="UP001597479">
    <property type="component" value="Unassembled WGS sequence"/>
</dbReference>
<dbReference type="InterPro" id="IPR032109">
    <property type="entry name" value="Big_3_5"/>
</dbReference>
<evidence type="ECO:0000313" key="4">
    <source>
        <dbReference type="Proteomes" id="UP001597479"/>
    </source>
</evidence>
<sequence length="457" mass="46471">MRINTARRTGFALVTAIAVALTGFIATPAAALAPNLDPGNRLGGITFDVDSGEISYPGGPQRLTTETGCPAGYRNSSRVMFVWSDGTWPERLGQSDAGLPALFYGGAHPIAGTGLDGNPIDRVNSSTTQRFASRWNGGGFPAARFDGHSGVASYVITCDPGTVPSTTVPTATEGVASAKYFSTDVRITWNDATDTGTWEVVPDVPIEKVDTTTTLTGAALNDGRVRLTAAVAPSAASGAVTFKSGDGSTIATENMSGGTATTVVGGLEADNEYTFTAEYAGDASHEASTSGTLTVTTVGEPVPPQDTEITVTIPASAQGLRFTVSPGGVALAQAELDGEQFVATGTLQEVRVTDTRTDRKQWTLNGRTSDFDGPGEATIDGSALGWKPELVGTGNAGTAGTEVTPGAGGGLSADKPLAQALAGVTQSDTRVGAGITLRAPADTAAGDYAATLTLTLI</sequence>
<evidence type="ECO:0000313" key="3">
    <source>
        <dbReference type="EMBL" id="MFD2797070.1"/>
    </source>
</evidence>
<dbReference type="RefSeq" id="WP_377189754.1">
    <property type="nucleotide sequence ID" value="NZ_JBHUOG010000002.1"/>
</dbReference>
<accession>A0ABW5W0P4</accession>
<keyword evidence="4" id="KW-1185">Reference proteome</keyword>
<protein>
    <submittedName>
        <fullName evidence="3">Ig-like domain repeat protein</fullName>
    </submittedName>
</protein>
<name>A0ABW5W0P4_9MICO</name>
<reference evidence="4" key="1">
    <citation type="journal article" date="2019" name="Int. J. Syst. Evol. Microbiol.">
        <title>The Global Catalogue of Microorganisms (GCM) 10K type strain sequencing project: providing services to taxonomists for standard genome sequencing and annotation.</title>
        <authorList>
            <consortium name="The Broad Institute Genomics Platform"/>
            <consortium name="The Broad Institute Genome Sequencing Center for Infectious Disease"/>
            <person name="Wu L."/>
            <person name="Ma J."/>
        </authorList>
    </citation>
    <scope>NUCLEOTIDE SEQUENCE [LARGE SCALE GENOMIC DNA]</scope>
    <source>
        <strain evidence="4">CCM 7044</strain>
    </source>
</reference>
<gene>
    <name evidence="3" type="ORF">ACFS27_26165</name>
</gene>
<feature type="chain" id="PRO_5046283093" evidence="1">
    <location>
        <begin position="32"/>
        <end position="457"/>
    </location>
</feature>
<feature type="signal peptide" evidence="1">
    <location>
        <begin position="1"/>
        <end position="31"/>
    </location>
</feature>
<feature type="domain" description="Bacterial Ig-like" evidence="2">
    <location>
        <begin position="222"/>
        <end position="297"/>
    </location>
</feature>
<proteinExistence type="predicted"/>
<keyword evidence="1" id="KW-0732">Signal</keyword>
<comment type="caution">
    <text evidence="3">The sequence shown here is derived from an EMBL/GenBank/DDBJ whole genome shotgun (WGS) entry which is preliminary data.</text>
</comment>
<evidence type="ECO:0000256" key="1">
    <source>
        <dbReference type="SAM" id="SignalP"/>
    </source>
</evidence>
<dbReference type="EMBL" id="JBHUOG010000002">
    <property type="protein sequence ID" value="MFD2797070.1"/>
    <property type="molecule type" value="Genomic_DNA"/>
</dbReference>
<dbReference type="InterPro" id="IPR013783">
    <property type="entry name" value="Ig-like_fold"/>
</dbReference>
<dbReference type="Gene3D" id="2.60.40.10">
    <property type="entry name" value="Immunoglobulins"/>
    <property type="match status" value="1"/>
</dbReference>
<evidence type="ECO:0000259" key="2">
    <source>
        <dbReference type="Pfam" id="PF16640"/>
    </source>
</evidence>